<evidence type="ECO:0000256" key="4">
    <source>
        <dbReference type="ARBA" id="ARBA00022475"/>
    </source>
</evidence>
<keyword evidence="11 12" id="KW-0472">Membrane</keyword>
<dbReference type="GO" id="GO:0005524">
    <property type="term" value="F:ATP binding"/>
    <property type="evidence" value="ECO:0007669"/>
    <property type="project" value="UniProtKB-KW"/>
</dbReference>
<evidence type="ECO:0000313" key="15">
    <source>
        <dbReference type="Proteomes" id="UP000005540"/>
    </source>
</evidence>
<keyword evidence="4" id="KW-1003">Cell membrane</keyword>
<comment type="caution">
    <text evidence="14">The sequence shown here is derived from an EMBL/GenBank/DDBJ whole genome shotgun (WGS) entry which is preliminary data.</text>
</comment>
<sequence>MKKSVLDKIFLIVLGGSFIGAIFVAVLVFFLTSELYKSLIALIGSQILFLIPVFGIRKIIGDIIVKKLRVVSQAMQEVSMGNLDYEIKVEKTGDELEELAESFERMRISLKTIMEKLEKGEL</sequence>
<evidence type="ECO:0000256" key="1">
    <source>
        <dbReference type="ARBA" id="ARBA00000085"/>
    </source>
</evidence>
<evidence type="ECO:0000256" key="10">
    <source>
        <dbReference type="ARBA" id="ARBA00023012"/>
    </source>
</evidence>
<keyword evidence="9" id="KW-0067">ATP-binding</keyword>
<evidence type="ECO:0000256" key="12">
    <source>
        <dbReference type="SAM" id="Phobius"/>
    </source>
</evidence>
<dbReference type="RefSeq" id="WP_007546390.1">
    <property type="nucleotide sequence ID" value="NZ_ABZS01000049.1"/>
</dbReference>
<feature type="transmembrane region" description="Helical" evidence="12">
    <location>
        <begin position="9"/>
        <end position="32"/>
    </location>
</feature>
<dbReference type="Gene3D" id="6.10.340.10">
    <property type="match status" value="1"/>
</dbReference>
<evidence type="ECO:0000256" key="6">
    <source>
        <dbReference type="ARBA" id="ARBA00022679"/>
    </source>
</evidence>
<dbReference type="EMBL" id="ABZS01000049">
    <property type="protein sequence ID" value="EEP60824.1"/>
    <property type="molecule type" value="Genomic_DNA"/>
</dbReference>
<proteinExistence type="predicted"/>
<comment type="catalytic activity">
    <reaction evidence="1">
        <text>ATP + protein L-histidine = ADP + protein N-phospho-L-histidine.</text>
        <dbReference type="EC" id="2.7.13.3"/>
    </reaction>
</comment>
<evidence type="ECO:0000256" key="8">
    <source>
        <dbReference type="ARBA" id="ARBA00022777"/>
    </source>
</evidence>
<evidence type="ECO:0000256" key="7">
    <source>
        <dbReference type="ARBA" id="ARBA00022741"/>
    </source>
</evidence>
<keyword evidence="6" id="KW-0808">Transferase</keyword>
<evidence type="ECO:0000256" key="9">
    <source>
        <dbReference type="ARBA" id="ARBA00022840"/>
    </source>
</evidence>
<evidence type="ECO:0000256" key="2">
    <source>
        <dbReference type="ARBA" id="ARBA00004651"/>
    </source>
</evidence>
<dbReference type="CDD" id="cd06225">
    <property type="entry name" value="HAMP"/>
    <property type="match status" value="1"/>
</dbReference>
<keyword evidence="7" id="KW-0547">Nucleotide-binding</keyword>
<dbReference type="EC" id="2.7.13.3" evidence="3"/>
<dbReference type="SMART" id="SM00304">
    <property type="entry name" value="HAMP"/>
    <property type="match status" value="1"/>
</dbReference>
<dbReference type="PROSITE" id="PS50885">
    <property type="entry name" value="HAMP"/>
    <property type="match status" value="1"/>
</dbReference>
<evidence type="ECO:0000313" key="14">
    <source>
        <dbReference type="EMBL" id="EEP60824.1"/>
    </source>
</evidence>
<dbReference type="InterPro" id="IPR003660">
    <property type="entry name" value="HAMP_dom"/>
</dbReference>
<keyword evidence="10" id="KW-0902">Two-component regulatory system</keyword>
<evidence type="ECO:0000256" key="11">
    <source>
        <dbReference type="ARBA" id="ARBA00023136"/>
    </source>
</evidence>
<keyword evidence="12" id="KW-0812">Transmembrane</keyword>
<dbReference type="Proteomes" id="UP000005540">
    <property type="component" value="Unassembled WGS sequence"/>
</dbReference>
<feature type="transmembrane region" description="Helical" evidence="12">
    <location>
        <begin position="38"/>
        <end position="60"/>
    </location>
</feature>
<evidence type="ECO:0000256" key="3">
    <source>
        <dbReference type="ARBA" id="ARBA00012438"/>
    </source>
</evidence>
<evidence type="ECO:0000259" key="13">
    <source>
        <dbReference type="PROSITE" id="PS50885"/>
    </source>
</evidence>
<protein>
    <recommendedName>
        <fullName evidence="3">histidine kinase</fullName>
        <ecNumber evidence="3">2.7.13.3</ecNumber>
    </recommendedName>
</protein>
<dbReference type="GO" id="GO:0005886">
    <property type="term" value="C:plasma membrane"/>
    <property type="evidence" value="ECO:0007669"/>
    <property type="project" value="UniProtKB-SubCell"/>
</dbReference>
<keyword evidence="15" id="KW-1185">Reference proteome</keyword>
<dbReference type="OrthoDB" id="14689at2"/>
<dbReference type="Pfam" id="PF00672">
    <property type="entry name" value="HAMP"/>
    <property type="match status" value="1"/>
</dbReference>
<accession>C4FJB3</accession>
<comment type="subcellular location">
    <subcellularLocation>
        <location evidence="2">Cell membrane</location>
        <topology evidence="2">Multi-pass membrane protein</topology>
    </subcellularLocation>
</comment>
<dbReference type="PANTHER" id="PTHR45528:SF1">
    <property type="entry name" value="SENSOR HISTIDINE KINASE CPXA"/>
    <property type="match status" value="1"/>
</dbReference>
<dbReference type="SUPFAM" id="SSF158472">
    <property type="entry name" value="HAMP domain-like"/>
    <property type="match status" value="1"/>
</dbReference>
<dbReference type="GO" id="GO:0000160">
    <property type="term" value="P:phosphorelay signal transduction system"/>
    <property type="evidence" value="ECO:0007669"/>
    <property type="project" value="UniProtKB-KW"/>
</dbReference>
<keyword evidence="5" id="KW-0597">Phosphoprotein</keyword>
<dbReference type="PANTHER" id="PTHR45528">
    <property type="entry name" value="SENSOR HISTIDINE KINASE CPXA"/>
    <property type="match status" value="1"/>
</dbReference>
<feature type="domain" description="HAMP" evidence="13">
    <location>
        <begin position="62"/>
        <end position="115"/>
    </location>
</feature>
<dbReference type="GO" id="GO:0004673">
    <property type="term" value="F:protein histidine kinase activity"/>
    <property type="evidence" value="ECO:0007669"/>
    <property type="project" value="UniProtKB-EC"/>
</dbReference>
<keyword evidence="8" id="KW-0418">Kinase</keyword>
<keyword evidence="12" id="KW-1133">Transmembrane helix</keyword>
<dbReference type="AlphaFoldDB" id="C4FJB3"/>
<reference evidence="14 15" key="1">
    <citation type="submission" date="2009-04" db="EMBL/GenBank/DDBJ databases">
        <authorList>
            <person name="Reysenbach A.-L."/>
            <person name="Heidelberg J.F."/>
            <person name="Nelson W.C."/>
        </authorList>
    </citation>
    <scope>NUCLEOTIDE SEQUENCE [LARGE SCALE GENOMIC DNA]</scope>
    <source>
        <strain evidence="14 15">SS-5</strain>
    </source>
</reference>
<dbReference type="InterPro" id="IPR050398">
    <property type="entry name" value="HssS/ArlS-like"/>
</dbReference>
<organism evidence="14 15">
    <name type="scientific">Sulfurihydrogenibium yellowstonense SS-5</name>
    <dbReference type="NCBI Taxonomy" id="432331"/>
    <lineage>
        <taxon>Bacteria</taxon>
        <taxon>Pseudomonadati</taxon>
        <taxon>Aquificota</taxon>
        <taxon>Aquificia</taxon>
        <taxon>Aquificales</taxon>
        <taxon>Hydrogenothermaceae</taxon>
        <taxon>Sulfurihydrogenibium</taxon>
    </lineage>
</organism>
<evidence type="ECO:0000256" key="5">
    <source>
        <dbReference type="ARBA" id="ARBA00022553"/>
    </source>
</evidence>
<name>C4FJB3_9AQUI</name>
<gene>
    <name evidence="14" type="ORF">SULYE_0655</name>
</gene>